<evidence type="ECO:0000313" key="3">
    <source>
        <dbReference type="Proteomes" id="UP000204551"/>
    </source>
</evidence>
<feature type="transmembrane region" description="Helical" evidence="1">
    <location>
        <begin position="86"/>
        <end position="105"/>
    </location>
</feature>
<accession>A0A221V2I5</accession>
<feature type="transmembrane region" description="Helical" evidence="1">
    <location>
        <begin position="52"/>
        <end position="74"/>
    </location>
</feature>
<dbReference type="Pfam" id="PF10861">
    <property type="entry name" value="DUF2784"/>
    <property type="match status" value="1"/>
</dbReference>
<dbReference type="Proteomes" id="UP000204551">
    <property type="component" value="Chromosome"/>
</dbReference>
<reference evidence="2 3" key="1">
    <citation type="submission" date="2017-07" db="EMBL/GenBank/DDBJ databases">
        <title>Genome Sequence of Arenibacter algicola Strain SMS7 Isolated from a culture of the Diatom Skeletonema marinoi.</title>
        <authorList>
            <person name="Topel M."/>
            <person name="Pinder M.I.M."/>
            <person name="Johansson O.N."/>
            <person name="Kourtchenko O."/>
            <person name="Godhe A."/>
            <person name="Clarke A.K."/>
        </authorList>
    </citation>
    <scope>NUCLEOTIDE SEQUENCE [LARGE SCALE GENOMIC DNA]</scope>
    <source>
        <strain evidence="2 3">SMS7</strain>
    </source>
</reference>
<name>A0A221V2I5_9FLAO</name>
<dbReference type="RefSeq" id="WP_232514006.1">
    <property type="nucleotide sequence ID" value="NZ_CP022515.1"/>
</dbReference>
<dbReference type="KEGG" id="aalg:AREALGSMS7_04406"/>
<keyword evidence="1" id="KW-0812">Transmembrane</keyword>
<keyword evidence="1" id="KW-0472">Membrane</keyword>
<dbReference type="STRING" id="616991.GCA_000733925_02619"/>
<evidence type="ECO:0000256" key="1">
    <source>
        <dbReference type="SAM" id="Phobius"/>
    </source>
</evidence>
<sequence>MKDTKYYLKKLNNNILNTPKSTAFPLIWRNRYGRKNLLSFKKNQSFYLMDDLFLRIANIFFFVFHSALIIFNLFGWLFPHTRKLNLISLLLTFGSWVLLGIWKGWGYCFLTDWHYGILKRMGKSDLPSSYIAFLVESTTGWLPNAGLTNTLTLSLAVLALMCSLWVNFISQK</sequence>
<evidence type="ECO:0008006" key="4">
    <source>
        <dbReference type="Google" id="ProtNLM"/>
    </source>
</evidence>
<keyword evidence="1" id="KW-1133">Transmembrane helix</keyword>
<dbReference type="EMBL" id="CP022515">
    <property type="protein sequence ID" value="ASO07807.1"/>
    <property type="molecule type" value="Genomic_DNA"/>
</dbReference>
<organism evidence="2 3">
    <name type="scientific">Arenibacter algicola</name>
    <dbReference type="NCBI Taxonomy" id="616991"/>
    <lineage>
        <taxon>Bacteria</taxon>
        <taxon>Pseudomonadati</taxon>
        <taxon>Bacteroidota</taxon>
        <taxon>Flavobacteriia</taxon>
        <taxon>Flavobacteriales</taxon>
        <taxon>Flavobacteriaceae</taxon>
        <taxon>Arenibacter</taxon>
    </lineage>
</organism>
<dbReference type="AlphaFoldDB" id="A0A221V2I5"/>
<evidence type="ECO:0000313" key="2">
    <source>
        <dbReference type="EMBL" id="ASO07807.1"/>
    </source>
</evidence>
<proteinExistence type="predicted"/>
<feature type="transmembrane region" description="Helical" evidence="1">
    <location>
        <begin position="151"/>
        <end position="169"/>
    </location>
</feature>
<dbReference type="eggNOG" id="ENOG5032X8G">
    <property type="taxonomic scope" value="Bacteria"/>
</dbReference>
<protein>
    <recommendedName>
        <fullName evidence="4">DUF2784 domain-containing protein</fullName>
    </recommendedName>
</protein>
<dbReference type="InterPro" id="IPR021218">
    <property type="entry name" value="DUF2784"/>
</dbReference>
<gene>
    <name evidence="2" type="ORF">AREALGSMS7_04406</name>
</gene>